<dbReference type="Pfam" id="PF13476">
    <property type="entry name" value="AAA_23"/>
    <property type="match status" value="1"/>
</dbReference>
<sequence length="722" mass="82964">MIIKELRIKNFRSYYGDNNRFVFSDGLTLIIGDNGDGKTTFFEALQWLFNTTVDKGSMDHVSEMRKSKLEIGESDEVTVSMLFEHDGEKSVEKSFSFERTGEDTFKVGSLMYRGFETNNSERVSVNGKALIDRCYDAFIQRFSMFKGESELNVFDSPTALKDLVDKFSDIRQFDKLEEFSASFAQKANTAYLKQIKSDEKVSKEASSLELRIKHKADEISQTKTDIKEKTHSLELFTTKLSQLEQSQETSERYKDISNRFKTKQEKATRLRAQIGMVDYNHSLLDKLWILGAFPPILKEFQQKCSALSKEKRQLERDFDKQQAAAKAKLDTIKELQGVLINGATELPWYLPNQETMEEMLHDHICKVCGRPAPEGSEAYDFMLHKLEDYKRHAEAKIKKEAAEKEIEKQSLFKNRYIDELHSLSIQLSGTEESKISAIAGDIKDRIELVSRLTNDLNAINEEIRDITDEKSRLLIQAGNIPESVLEAQFNDIRGLFDQKERTTVRLAQLNNELSKLNNEMDELQGMLDSLSPSSSQVKAMRDVHRTLDEISKAFSKAKKENLRRFLNDMQDRANEYLEELSANDFHGEIRLMQTADDSTEIRLYSSNNTEIKKPSGSQKTVMYISVLFAISDFTKQKRDEDYPLIFDAATSSFGDSKEKEFYNVIDKLSKQCIIVTKDFISEGKVRQKDIEGLTCSVYRIQKATGFDQRNMATIRTTVENLK</sequence>
<evidence type="ECO:0000313" key="6">
    <source>
        <dbReference type="Proteomes" id="UP000095725"/>
    </source>
</evidence>
<dbReference type="STRING" id="47678.ERS852494_04430"/>
<dbReference type="Proteomes" id="UP000095657">
    <property type="component" value="Unassembled WGS sequence"/>
</dbReference>
<protein>
    <submittedName>
        <fullName evidence="4">Chromosome segregation protein</fullName>
    </submittedName>
</protein>
<evidence type="ECO:0000313" key="4">
    <source>
        <dbReference type="EMBL" id="CUQ49523.1"/>
    </source>
</evidence>
<feature type="coiled-coil region" evidence="1">
    <location>
        <begin position="449"/>
        <end position="526"/>
    </location>
</feature>
<name>A0A174WQF8_9BACE</name>
<evidence type="ECO:0000313" key="5">
    <source>
        <dbReference type="Proteomes" id="UP000095657"/>
    </source>
</evidence>
<feature type="coiled-coil region" evidence="1">
    <location>
        <begin position="297"/>
        <end position="324"/>
    </location>
</feature>
<dbReference type="EMBL" id="CZBL01000019">
    <property type="protein sequence ID" value="CUQ49523.1"/>
    <property type="molecule type" value="Genomic_DNA"/>
</dbReference>
<dbReference type="PANTHER" id="PTHR32114:SF2">
    <property type="entry name" value="ABC TRANSPORTER ABCH.3"/>
    <property type="match status" value="1"/>
</dbReference>
<dbReference type="GO" id="GO:0016887">
    <property type="term" value="F:ATP hydrolysis activity"/>
    <property type="evidence" value="ECO:0007669"/>
    <property type="project" value="InterPro"/>
</dbReference>
<dbReference type="Proteomes" id="UP000095725">
    <property type="component" value="Unassembled WGS sequence"/>
</dbReference>
<dbReference type="RefSeq" id="WP_022042737.1">
    <property type="nucleotide sequence ID" value="NZ_CAXSUM010000030.1"/>
</dbReference>
<organism evidence="4 6">
    <name type="scientific">Bacteroides caccae</name>
    <dbReference type="NCBI Taxonomy" id="47678"/>
    <lineage>
        <taxon>Bacteria</taxon>
        <taxon>Pseudomonadati</taxon>
        <taxon>Bacteroidota</taxon>
        <taxon>Bacteroidia</taxon>
        <taxon>Bacteroidales</taxon>
        <taxon>Bacteroidaceae</taxon>
        <taxon>Bacteroides</taxon>
    </lineage>
</organism>
<dbReference type="SUPFAM" id="SSF52540">
    <property type="entry name" value="P-loop containing nucleoside triphosphate hydrolases"/>
    <property type="match status" value="1"/>
</dbReference>
<proteinExistence type="predicted"/>
<dbReference type="AlphaFoldDB" id="A0A174WQF8"/>
<dbReference type="InterPro" id="IPR027417">
    <property type="entry name" value="P-loop_NTPase"/>
</dbReference>
<reference evidence="5 6" key="1">
    <citation type="submission" date="2015-09" db="EMBL/GenBank/DDBJ databases">
        <authorList>
            <consortium name="Pathogen Informatics"/>
        </authorList>
    </citation>
    <scope>NUCLEOTIDE SEQUENCE [LARGE SCALE GENOMIC DNA]</scope>
    <source>
        <strain evidence="3 5">2789STDY5834880</strain>
        <strain evidence="4 6">2789STDY5834946</strain>
    </source>
</reference>
<keyword evidence="1" id="KW-0175">Coiled coil</keyword>
<dbReference type="Gene3D" id="3.40.50.300">
    <property type="entry name" value="P-loop containing nucleotide triphosphate hydrolases"/>
    <property type="match status" value="2"/>
</dbReference>
<dbReference type="PANTHER" id="PTHR32114">
    <property type="entry name" value="ABC TRANSPORTER ABCH.3"/>
    <property type="match status" value="1"/>
</dbReference>
<dbReference type="GO" id="GO:0006302">
    <property type="term" value="P:double-strand break repair"/>
    <property type="evidence" value="ECO:0007669"/>
    <property type="project" value="InterPro"/>
</dbReference>
<evidence type="ECO:0000259" key="2">
    <source>
        <dbReference type="Pfam" id="PF13476"/>
    </source>
</evidence>
<dbReference type="EMBL" id="CZAI01000021">
    <property type="protein sequence ID" value="CUQ24642.1"/>
    <property type="molecule type" value="Genomic_DNA"/>
</dbReference>
<dbReference type="InterPro" id="IPR038729">
    <property type="entry name" value="Rad50/SbcC_AAA"/>
</dbReference>
<evidence type="ECO:0000256" key="1">
    <source>
        <dbReference type="SAM" id="Coils"/>
    </source>
</evidence>
<accession>A0A174WQF8</accession>
<feature type="domain" description="Rad50/SbcC-type AAA" evidence="2">
    <location>
        <begin position="5"/>
        <end position="229"/>
    </location>
</feature>
<gene>
    <name evidence="3" type="ORF">ERS852494_04430</name>
    <name evidence="4" type="ORF">ERS852558_03833</name>
</gene>
<evidence type="ECO:0000313" key="3">
    <source>
        <dbReference type="EMBL" id="CUQ24642.1"/>
    </source>
</evidence>